<dbReference type="InterPro" id="IPR029057">
    <property type="entry name" value="PRTase-like"/>
</dbReference>
<sequence>MLDPARPVSTIHRFSWEEIAGLARLLADRLADARVDGVVGIARSGLVPAVMLSHMLGVRPFAVLDIARTHSDAIRADKSQPANHGALGLERMRGRRVLLVDDVVGQGLTLDAACRVLVQAGADPVTATLVVNRDNLAGRNPRAIVDHWACDVHGWVIFPWEGKDPWEGSVHA</sequence>
<dbReference type="Proteomes" id="UP000321250">
    <property type="component" value="Unassembled WGS sequence"/>
</dbReference>
<feature type="domain" description="Phosphoribosyltransferase" evidence="3">
    <location>
        <begin position="20"/>
        <end position="142"/>
    </location>
</feature>
<dbReference type="InterPro" id="IPR000836">
    <property type="entry name" value="PRTase_dom"/>
</dbReference>
<name>A0A5C6UHJ3_9SPHN</name>
<gene>
    <name evidence="4" type="ORF">FSB78_11270</name>
</gene>
<dbReference type="RefSeq" id="WP_147082736.1">
    <property type="nucleotide sequence ID" value="NZ_VOQR01000001.1"/>
</dbReference>
<evidence type="ECO:0000256" key="2">
    <source>
        <dbReference type="ARBA" id="ARBA00022679"/>
    </source>
</evidence>
<dbReference type="Gene3D" id="3.40.50.2020">
    <property type="match status" value="1"/>
</dbReference>
<comment type="caution">
    <text evidence="4">The sequence shown here is derived from an EMBL/GenBank/DDBJ whole genome shotgun (WGS) entry which is preliminary data.</text>
</comment>
<dbReference type="EMBL" id="VOQR01000001">
    <property type="protein sequence ID" value="TXC71458.1"/>
    <property type="molecule type" value="Genomic_DNA"/>
</dbReference>
<keyword evidence="1 4" id="KW-0328">Glycosyltransferase</keyword>
<evidence type="ECO:0000313" key="5">
    <source>
        <dbReference type="Proteomes" id="UP000321250"/>
    </source>
</evidence>
<dbReference type="Pfam" id="PF00156">
    <property type="entry name" value="Pribosyltran"/>
    <property type="match status" value="1"/>
</dbReference>
<dbReference type="CDD" id="cd06223">
    <property type="entry name" value="PRTases_typeI"/>
    <property type="match status" value="1"/>
</dbReference>
<dbReference type="PANTHER" id="PTHR43363:SF1">
    <property type="entry name" value="HYPOXANTHINE-GUANINE PHOSPHORIBOSYLTRANSFERASE"/>
    <property type="match status" value="1"/>
</dbReference>
<dbReference type="GO" id="GO:0016757">
    <property type="term" value="F:glycosyltransferase activity"/>
    <property type="evidence" value="ECO:0007669"/>
    <property type="project" value="UniProtKB-KW"/>
</dbReference>
<keyword evidence="5" id="KW-1185">Reference proteome</keyword>
<evidence type="ECO:0000313" key="4">
    <source>
        <dbReference type="EMBL" id="TXC71458.1"/>
    </source>
</evidence>
<reference evidence="4 5" key="1">
    <citation type="journal article" date="2013" name="Antonie Van Leeuwenhoek">
        <title>Sphingomonas ginsenosidivorax sp. nov., with the ability to transform ginsenosides.</title>
        <authorList>
            <person name="Jin X.F."/>
            <person name="Kim J.K."/>
            <person name="Liu Q.M."/>
            <person name="Kang M.S."/>
            <person name="He D."/>
            <person name="Jin F.X."/>
            <person name="Kim S.C."/>
            <person name="Im W.T."/>
        </authorList>
    </citation>
    <scope>NUCLEOTIDE SEQUENCE [LARGE SCALE GENOMIC DNA]</scope>
    <source>
        <strain evidence="4 5">KHI67</strain>
    </source>
</reference>
<protein>
    <submittedName>
        <fullName evidence="4">Purine phosphoribosyltransferase</fullName>
    </submittedName>
</protein>
<keyword evidence="2 4" id="KW-0808">Transferase</keyword>
<proteinExistence type="predicted"/>
<organism evidence="4 5">
    <name type="scientific">Sphingomonas ginsenosidivorax</name>
    <dbReference type="NCBI Taxonomy" id="862135"/>
    <lineage>
        <taxon>Bacteria</taxon>
        <taxon>Pseudomonadati</taxon>
        <taxon>Pseudomonadota</taxon>
        <taxon>Alphaproteobacteria</taxon>
        <taxon>Sphingomonadales</taxon>
        <taxon>Sphingomonadaceae</taxon>
        <taxon>Sphingomonas</taxon>
    </lineage>
</organism>
<dbReference type="OrthoDB" id="307631at2"/>
<dbReference type="AlphaFoldDB" id="A0A5C6UHJ3"/>
<evidence type="ECO:0000259" key="3">
    <source>
        <dbReference type="Pfam" id="PF00156"/>
    </source>
</evidence>
<accession>A0A5C6UHJ3</accession>
<evidence type="ECO:0000256" key="1">
    <source>
        <dbReference type="ARBA" id="ARBA00022676"/>
    </source>
</evidence>
<dbReference type="SUPFAM" id="SSF53271">
    <property type="entry name" value="PRTase-like"/>
    <property type="match status" value="1"/>
</dbReference>
<dbReference type="PANTHER" id="PTHR43363">
    <property type="entry name" value="HYPOXANTHINE PHOSPHORIBOSYLTRANSFERASE"/>
    <property type="match status" value="1"/>
</dbReference>